<accession>A0A5C4S0F3</accession>
<evidence type="ECO:0000313" key="12">
    <source>
        <dbReference type="EMBL" id="TNJ36678.1"/>
    </source>
</evidence>
<sequence length="262" mass="29145">MLIIPAIDIKEGKCVRLTRGDFGQQKIYLDNPCDMAIIWRKQNAKMIHVVDLDAALAGTMVNFEKIREIVSTLDIPVQVGGGIRRFEDVEKYLGIGVARVVIGSAAVTNPELVEELLKKFSPSQIVVGIDAENGIPKIKGWTESSSMQDYELALEMKKLGVQRIIYTDISCDGMMQGVGYESTKRFAMKAGMKVTASGGVTSSEDLRKLQTLEQYGVDSVIVGKALYESNFPCQKLWYNYEQNMDIDKVFSTAEMRRTCCSS</sequence>
<dbReference type="PANTHER" id="PTHR43090">
    <property type="entry name" value="1-(5-PHOSPHORIBOSYL)-5-[(5-PHOSPHORIBOSYLAMINO)METHYLIDENEAMINO] IMIDAZOLE-4-CARBOXAMIDE ISOMERASE"/>
    <property type="match status" value="1"/>
</dbReference>
<dbReference type="Proteomes" id="UP000309544">
    <property type="component" value="Unassembled WGS sequence"/>
</dbReference>
<evidence type="ECO:0000313" key="13">
    <source>
        <dbReference type="Proteomes" id="UP000309544"/>
    </source>
</evidence>
<dbReference type="GO" id="GO:0003949">
    <property type="term" value="F:1-(5-phosphoribosyl)-5-[(5-phosphoribosylamino)methylideneamino]imidazole-4-carboxamide isomerase activity"/>
    <property type="evidence" value="ECO:0007669"/>
    <property type="project" value="UniProtKB-UniRule"/>
</dbReference>
<comment type="caution">
    <text evidence="12">The sequence shown here is derived from an EMBL/GenBank/DDBJ whole genome shotgun (WGS) entry which is preliminary data.</text>
</comment>
<keyword evidence="5 9" id="KW-0963">Cytoplasm</keyword>
<dbReference type="NCBIfam" id="TIGR00007">
    <property type="entry name" value="1-(5-phosphoribosyl)-5-[(5-phosphoribosylamino)methylideneamino]imidazole-4-carboxamide isomerase"/>
    <property type="match status" value="1"/>
</dbReference>
<feature type="active site" description="Proton acceptor" evidence="9">
    <location>
        <position position="8"/>
    </location>
</feature>
<evidence type="ECO:0000256" key="8">
    <source>
        <dbReference type="ARBA" id="ARBA00023235"/>
    </source>
</evidence>
<dbReference type="RefSeq" id="WP_068866346.1">
    <property type="nucleotide sequence ID" value="NZ_VDCI01000004.1"/>
</dbReference>
<comment type="catalytic activity">
    <reaction evidence="1 9 11">
        <text>1-(5-phospho-beta-D-ribosyl)-5-[(5-phospho-beta-D-ribosylamino)methylideneamino]imidazole-4-carboxamide = 5-[(5-phospho-1-deoxy-D-ribulos-1-ylimino)methylamino]-1-(5-phospho-beta-D-ribosyl)imidazole-4-carboxamide</text>
        <dbReference type="Rhea" id="RHEA:15469"/>
        <dbReference type="ChEBI" id="CHEBI:58435"/>
        <dbReference type="ChEBI" id="CHEBI:58525"/>
        <dbReference type="EC" id="5.3.1.16"/>
    </reaction>
</comment>
<dbReference type="HAMAP" id="MF_01014">
    <property type="entry name" value="HisA"/>
    <property type="match status" value="1"/>
</dbReference>
<keyword evidence="13" id="KW-1185">Reference proteome</keyword>
<dbReference type="GO" id="GO:0000162">
    <property type="term" value="P:L-tryptophan biosynthetic process"/>
    <property type="evidence" value="ECO:0007669"/>
    <property type="project" value="TreeGrafter"/>
</dbReference>
<dbReference type="InterPro" id="IPR044524">
    <property type="entry name" value="Isoase_HisA-like"/>
</dbReference>
<evidence type="ECO:0000256" key="6">
    <source>
        <dbReference type="ARBA" id="ARBA00022605"/>
    </source>
</evidence>
<dbReference type="InterPro" id="IPR006062">
    <property type="entry name" value="His_biosynth"/>
</dbReference>
<dbReference type="CDD" id="cd04732">
    <property type="entry name" value="HisA"/>
    <property type="match status" value="1"/>
</dbReference>
<evidence type="ECO:0000256" key="5">
    <source>
        <dbReference type="ARBA" id="ARBA00022490"/>
    </source>
</evidence>
<dbReference type="FunFam" id="3.20.20.70:FF:000009">
    <property type="entry name" value="1-(5-phosphoribosyl)-5-[(5-phosphoribosylamino)methylideneamino] imidazole-4-carboxamide isomerase"/>
    <property type="match status" value="1"/>
</dbReference>
<keyword evidence="8 9" id="KW-0413">Isomerase</keyword>
<dbReference type="Pfam" id="PF00977">
    <property type="entry name" value="His_biosynth"/>
    <property type="match status" value="1"/>
</dbReference>
<evidence type="ECO:0000256" key="3">
    <source>
        <dbReference type="ARBA" id="ARBA00005133"/>
    </source>
</evidence>
<dbReference type="AlphaFoldDB" id="A0A5C4S0F3"/>
<proteinExistence type="inferred from homology"/>
<dbReference type="UniPathway" id="UPA00031">
    <property type="reaction ID" value="UER00009"/>
</dbReference>
<evidence type="ECO:0000256" key="11">
    <source>
        <dbReference type="RuleBase" id="RU003658"/>
    </source>
</evidence>
<dbReference type="SUPFAM" id="SSF51366">
    <property type="entry name" value="Ribulose-phoshate binding barrel"/>
    <property type="match status" value="1"/>
</dbReference>
<comment type="pathway">
    <text evidence="3 9 11">Amino-acid biosynthesis; L-histidine biosynthesis; L-histidine from 5-phospho-alpha-D-ribose 1-diphosphate: step 4/9.</text>
</comment>
<keyword evidence="7 9" id="KW-0368">Histidine biosynthesis</keyword>
<dbReference type="InterPro" id="IPR006063">
    <property type="entry name" value="HisA_bact_arch"/>
</dbReference>
<organism evidence="12 13">
    <name type="scientific">Prosthecochloris vibrioformis</name>
    <name type="common">Chlorobium vibrioforme</name>
    <dbReference type="NCBI Taxonomy" id="1098"/>
    <lineage>
        <taxon>Bacteria</taxon>
        <taxon>Pseudomonadati</taxon>
        <taxon>Chlorobiota</taxon>
        <taxon>Chlorobiia</taxon>
        <taxon>Chlorobiales</taxon>
        <taxon>Chlorobiaceae</taxon>
        <taxon>Prosthecochloris</taxon>
    </lineage>
</organism>
<keyword evidence="6 9" id="KW-0028">Amino-acid biosynthesis</keyword>
<evidence type="ECO:0000256" key="7">
    <source>
        <dbReference type="ARBA" id="ARBA00023102"/>
    </source>
</evidence>
<dbReference type="Gene3D" id="3.20.20.70">
    <property type="entry name" value="Aldolase class I"/>
    <property type="match status" value="1"/>
</dbReference>
<dbReference type="GO" id="GO:0000105">
    <property type="term" value="P:L-histidine biosynthetic process"/>
    <property type="evidence" value="ECO:0007669"/>
    <property type="project" value="UniProtKB-UniRule"/>
</dbReference>
<dbReference type="InterPro" id="IPR011060">
    <property type="entry name" value="RibuloseP-bd_barrel"/>
</dbReference>
<evidence type="ECO:0000256" key="1">
    <source>
        <dbReference type="ARBA" id="ARBA00000901"/>
    </source>
</evidence>
<name>A0A5C4S0F3_PROVB</name>
<reference evidence="12 13" key="1">
    <citation type="submission" date="2019-05" db="EMBL/GenBank/DDBJ databases">
        <title>Draft Whole-Genome sequence of the green sulfur bacterium Prosthecochloris vibrioformis DSM 260.</title>
        <authorList>
            <person name="Meyer T.E."/>
            <person name="Kyndt J.A."/>
        </authorList>
    </citation>
    <scope>NUCLEOTIDE SEQUENCE [LARGE SCALE GENOMIC DNA]</scope>
    <source>
        <strain evidence="12 13">DSM 260</strain>
    </source>
</reference>
<comment type="subcellular location">
    <subcellularLocation>
        <location evidence="2 9 11">Cytoplasm</location>
    </subcellularLocation>
</comment>
<gene>
    <name evidence="9 12" type="primary">hisA</name>
    <name evidence="12" type="ORF">FGF68_06340</name>
</gene>
<dbReference type="EMBL" id="VDCI01000004">
    <property type="protein sequence ID" value="TNJ36678.1"/>
    <property type="molecule type" value="Genomic_DNA"/>
</dbReference>
<dbReference type="PANTHER" id="PTHR43090:SF2">
    <property type="entry name" value="1-(5-PHOSPHORIBOSYL)-5-[(5-PHOSPHORIBOSYLAMINO)METHYLIDENEAMINO] IMIDAZOLE-4-CARBOXAMIDE ISOMERASE"/>
    <property type="match status" value="1"/>
</dbReference>
<dbReference type="InterPro" id="IPR023016">
    <property type="entry name" value="HisA/PriA"/>
</dbReference>
<dbReference type="GO" id="GO:0005737">
    <property type="term" value="C:cytoplasm"/>
    <property type="evidence" value="ECO:0007669"/>
    <property type="project" value="UniProtKB-SubCell"/>
</dbReference>
<dbReference type="InterPro" id="IPR013785">
    <property type="entry name" value="Aldolase_TIM"/>
</dbReference>
<evidence type="ECO:0000256" key="2">
    <source>
        <dbReference type="ARBA" id="ARBA00004496"/>
    </source>
</evidence>
<feature type="active site" description="Proton donor" evidence="9">
    <location>
        <position position="130"/>
    </location>
</feature>
<evidence type="ECO:0000256" key="10">
    <source>
        <dbReference type="RuleBase" id="RU003657"/>
    </source>
</evidence>
<dbReference type="EC" id="5.3.1.16" evidence="9 11"/>
<comment type="similarity">
    <text evidence="4 9 10">Belongs to the HisA/HisF family.</text>
</comment>
<evidence type="ECO:0000256" key="9">
    <source>
        <dbReference type="HAMAP-Rule" id="MF_01014"/>
    </source>
</evidence>
<protein>
    <recommendedName>
        <fullName evidence="9 11">1-(5-phosphoribosyl)-5-[(5-phosphoribosylamino)methylideneamino] imidazole-4-carboxamide isomerase</fullName>
        <ecNumber evidence="9 11">5.3.1.16</ecNumber>
    </recommendedName>
    <alternativeName>
        <fullName evidence="9">Phosphoribosylformimino-5-aminoimidazole carboxamide ribotide isomerase</fullName>
    </alternativeName>
</protein>
<evidence type="ECO:0000256" key="4">
    <source>
        <dbReference type="ARBA" id="ARBA00009667"/>
    </source>
</evidence>